<dbReference type="EMBL" id="CAJNOC010004183">
    <property type="protein sequence ID" value="CAF1012479.1"/>
    <property type="molecule type" value="Genomic_DNA"/>
</dbReference>
<dbReference type="AlphaFoldDB" id="A0A814HLI8"/>
<evidence type="ECO:0000313" key="2">
    <source>
        <dbReference type="Proteomes" id="UP000663879"/>
    </source>
</evidence>
<reference evidence="1" key="1">
    <citation type="submission" date="2021-02" db="EMBL/GenBank/DDBJ databases">
        <authorList>
            <person name="Nowell W R."/>
        </authorList>
    </citation>
    <scope>NUCLEOTIDE SEQUENCE</scope>
    <source>
        <strain evidence="1">Ploen Becks lab</strain>
    </source>
</reference>
<dbReference type="Proteomes" id="UP000663879">
    <property type="component" value="Unassembled WGS sequence"/>
</dbReference>
<proteinExistence type="predicted"/>
<comment type="caution">
    <text evidence="1">The sequence shown here is derived from an EMBL/GenBank/DDBJ whole genome shotgun (WGS) entry which is preliminary data.</text>
</comment>
<evidence type="ECO:0000313" key="1">
    <source>
        <dbReference type="EMBL" id="CAF1012479.1"/>
    </source>
</evidence>
<organism evidence="1 2">
    <name type="scientific">Brachionus calyciflorus</name>
    <dbReference type="NCBI Taxonomy" id="104777"/>
    <lineage>
        <taxon>Eukaryota</taxon>
        <taxon>Metazoa</taxon>
        <taxon>Spiralia</taxon>
        <taxon>Gnathifera</taxon>
        <taxon>Rotifera</taxon>
        <taxon>Eurotatoria</taxon>
        <taxon>Monogononta</taxon>
        <taxon>Pseudotrocha</taxon>
        <taxon>Ploima</taxon>
        <taxon>Brachionidae</taxon>
        <taxon>Brachionus</taxon>
    </lineage>
</organism>
<gene>
    <name evidence="1" type="ORF">OXX778_LOCUS16963</name>
</gene>
<name>A0A814HLI8_9BILA</name>
<accession>A0A814HLI8</accession>
<sequence length="528" mass="61634">MVEQLSLTERAQKIKNQIKNNDPDFICLDLHDTCLQQKDIKEIEKLLINNYTVLELKGNEFYKNEKIEKIITRNLTKHKKFPDDYTHALLSAHIYSNIGKNNTVSFEPSDFLTQIDCDKRNRLLSDWKIQEIFNDKTLYGCYYGILYINESKKQIILSNKATSINLEDLKNPESGLRQNIDDFFWTNYVDVIETSLKISKNIYDKWVTGKLFTLSFTGHGIGGLLASLQCYRAEYEIGFFDVKAVVFNSPGPRINCQNVTSILTPYTKNVVIDNINLTSYITNPNFVNASNVFWSNKIYTFRPIKPNNPKLDDELNKMFDFKQSAIRDYVLDGILCLNQNGIENLLKNLEDQSTIKEIVDFTKLNVLINNINWFSNLFDIKDLLSIKFFNNGLGYVYKVLKYLILDPDEFKRIFNEHEETDEFCKNLNDFQTLVKALDLKKDFIIDNKISLRSFIDKNLLDIYEQKLKKIDFKTNYLRLLQNSFDLKQNSNSIQIVLNSNHGNPSSYDIKSIQHLRDIVITLRDLQMV</sequence>
<dbReference type="InterPro" id="IPR029058">
    <property type="entry name" value="AB_hydrolase_fold"/>
</dbReference>
<dbReference type="SUPFAM" id="SSF53474">
    <property type="entry name" value="alpha/beta-Hydrolases"/>
    <property type="match status" value="1"/>
</dbReference>
<protein>
    <submittedName>
        <fullName evidence="1">Uncharacterized protein</fullName>
    </submittedName>
</protein>
<keyword evidence="2" id="KW-1185">Reference proteome</keyword>
<dbReference type="Gene3D" id="3.40.50.1820">
    <property type="entry name" value="alpha/beta hydrolase"/>
    <property type="match status" value="1"/>
</dbReference>